<dbReference type="EMBL" id="VOHS01000029">
    <property type="protein sequence ID" value="TWV97418.1"/>
    <property type="molecule type" value="Genomic_DNA"/>
</dbReference>
<dbReference type="Proteomes" id="UP000318815">
    <property type="component" value="Unassembled WGS sequence"/>
</dbReference>
<sequence>MRVSVFDTYVQKKNGAVMHFDILVPADLKDAEKIHTYGREYLAQKGQEGQALSTSECRFCHIEEADDNVVADIDRQGYSIIEMQGCNN</sequence>
<dbReference type="InterPro" id="IPR023122">
    <property type="entry name" value="NE1680-like_sf"/>
</dbReference>
<name>A0A5C6LPQ3_9BACT</name>
<dbReference type="Pfam" id="PF09630">
    <property type="entry name" value="DUF2024"/>
    <property type="match status" value="1"/>
</dbReference>
<dbReference type="RefSeq" id="WP_146307088.1">
    <property type="nucleotide sequence ID" value="NZ_VOHS01000029.1"/>
</dbReference>
<reference evidence="1 2" key="1">
    <citation type="submission" date="2019-08" db="EMBL/GenBank/DDBJ databases">
        <title>Whole genome sequencing of chitin degrading bacteria Chitinophaga pinensis YS16.</title>
        <authorList>
            <person name="Singh R.P."/>
            <person name="Manchanda G."/>
            <person name="Maurya I.K."/>
            <person name="Joshi N.K."/>
            <person name="Srivastava A.K."/>
        </authorList>
    </citation>
    <scope>NUCLEOTIDE SEQUENCE [LARGE SCALE GENOMIC DNA]</scope>
    <source>
        <strain evidence="1 2">YS-16</strain>
    </source>
</reference>
<dbReference type="InterPro" id="IPR018592">
    <property type="entry name" value="DUF2024"/>
</dbReference>
<dbReference type="Gene3D" id="3.10.510.10">
    <property type="entry name" value="NE1680-like"/>
    <property type="match status" value="1"/>
</dbReference>
<keyword evidence="2" id="KW-1185">Reference proteome</keyword>
<evidence type="ECO:0000313" key="1">
    <source>
        <dbReference type="EMBL" id="TWV97418.1"/>
    </source>
</evidence>
<dbReference type="SUPFAM" id="SSF160766">
    <property type="entry name" value="NE1680-like"/>
    <property type="match status" value="1"/>
</dbReference>
<evidence type="ECO:0000313" key="2">
    <source>
        <dbReference type="Proteomes" id="UP000318815"/>
    </source>
</evidence>
<accession>A0A5C6LPQ3</accession>
<proteinExistence type="predicted"/>
<protein>
    <submittedName>
        <fullName evidence="1">DUF2024 family protein</fullName>
    </submittedName>
</protein>
<comment type="caution">
    <text evidence="1">The sequence shown here is derived from an EMBL/GenBank/DDBJ whole genome shotgun (WGS) entry which is preliminary data.</text>
</comment>
<gene>
    <name evidence="1" type="ORF">FEF09_21925</name>
</gene>
<organism evidence="1 2">
    <name type="scientific">Chitinophaga pinensis</name>
    <dbReference type="NCBI Taxonomy" id="79329"/>
    <lineage>
        <taxon>Bacteria</taxon>
        <taxon>Pseudomonadati</taxon>
        <taxon>Bacteroidota</taxon>
        <taxon>Chitinophagia</taxon>
        <taxon>Chitinophagales</taxon>
        <taxon>Chitinophagaceae</taxon>
        <taxon>Chitinophaga</taxon>
    </lineage>
</organism>
<dbReference type="AlphaFoldDB" id="A0A5C6LPQ3"/>
<dbReference type="OrthoDB" id="9795699at2"/>